<dbReference type="InterPro" id="IPR013783">
    <property type="entry name" value="Ig-like_fold"/>
</dbReference>
<dbReference type="Gene3D" id="2.60.40.10">
    <property type="entry name" value="Immunoglobulins"/>
    <property type="match status" value="1"/>
</dbReference>
<organism evidence="2 3">
    <name type="scientific">Mucilaginibacter ginsenosidivorax</name>
    <dbReference type="NCBI Taxonomy" id="862126"/>
    <lineage>
        <taxon>Bacteria</taxon>
        <taxon>Pseudomonadati</taxon>
        <taxon>Bacteroidota</taxon>
        <taxon>Sphingobacteriia</taxon>
        <taxon>Sphingobacteriales</taxon>
        <taxon>Sphingobacteriaceae</taxon>
        <taxon>Mucilaginibacter</taxon>
    </lineage>
</organism>
<proteinExistence type="predicted"/>
<dbReference type="Proteomes" id="UP000321362">
    <property type="component" value="Chromosome"/>
</dbReference>
<reference evidence="2 3" key="1">
    <citation type="journal article" date="2013" name="J. Microbiol.">
        <title>Mucilaginibacter ginsenosidivorax sp. nov., with ginsenoside converting activity isolated from sediment.</title>
        <authorList>
            <person name="Kim J.K."/>
            <person name="Choi T.E."/>
            <person name="Liu Q.M."/>
            <person name="Park H.Y."/>
            <person name="Yi T.H."/>
            <person name="Yoon M.H."/>
            <person name="Kim S.C."/>
            <person name="Im W.T."/>
        </authorList>
    </citation>
    <scope>NUCLEOTIDE SEQUENCE [LARGE SCALE GENOMIC DNA]</scope>
    <source>
        <strain evidence="2 3">KHI28</strain>
    </source>
</reference>
<evidence type="ECO:0000313" key="3">
    <source>
        <dbReference type="Proteomes" id="UP000321362"/>
    </source>
</evidence>
<sequence>MKLNIIKACALGVLAIGMYEGCKPEKFDGNGLTSTDLKASFTVTPVASKANYYVLNADTKGVLGVKWDLGDGAAIGKPTDTVFFPDAGKYTVTLTAIGKGGETKTASQDVNVATSDPSAGNLVLGSNMAASDDAFWNHITISNGVTFAIDNGKMVAKGGNYGHAGIWQAINVVAGRKYQIDMNVDGSGASDTWFEVYFGTKQPVNGSDYSDGGARLAINTWTGCGKTPFNGKLSAIQCAGSGNVVTAAATGKMYLLIKSGGNNLGLTGIEFTKVTLRGVQ</sequence>
<gene>
    <name evidence="2" type="ORF">FSB76_11690</name>
</gene>
<protein>
    <recommendedName>
        <fullName evidence="1">PKD domain-containing protein</fullName>
    </recommendedName>
</protein>
<dbReference type="InterPro" id="IPR035986">
    <property type="entry name" value="PKD_dom_sf"/>
</dbReference>
<dbReference type="InterPro" id="IPR000601">
    <property type="entry name" value="PKD_dom"/>
</dbReference>
<evidence type="ECO:0000313" key="2">
    <source>
        <dbReference type="EMBL" id="QEC76577.1"/>
    </source>
</evidence>
<dbReference type="Pfam" id="PF18911">
    <property type="entry name" value="PKD_4"/>
    <property type="match status" value="1"/>
</dbReference>
<dbReference type="SUPFAM" id="SSF49299">
    <property type="entry name" value="PKD domain"/>
    <property type="match status" value="1"/>
</dbReference>
<dbReference type="OrthoDB" id="1150003at2"/>
<evidence type="ECO:0000259" key="1">
    <source>
        <dbReference type="PROSITE" id="PS50093"/>
    </source>
</evidence>
<dbReference type="PROSITE" id="PS50093">
    <property type="entry name" value="PKD"/>
    <property type="match status" value="1"/>
</dbReference>
<feature type="domain" description="PKD" evidence="1">
    <location>
        <begin position="66"/>
        <end position="112"/>
    </location>
</feature>
<dbReference type="KEGG" id="mgk:FSB76_11690"/>
<dbReference type="AlphaFoldDB" id="A0A5B8VY96"/>
<accession>A0A5B8VY96</accession>
<name>A0A5B8VY96_9SPHI</name>
<keyword evidence="3" id="KW-1185">Reference proteome</keyword>
<dbReference type="CDD" id="cd00146">
    <property type="entry name" value="PKD"/>
    <property type="match status" value="1"/>
</dbReference>
<dbReference type="RefSeq" id="WP_147053748.1">
    <property type="nucleotide sequence ID" value="NZ_CP042437.1"/>
</dbReference>
<dbReference type="EMBL" id="CP042437">
    <property type="protein sequence ID" value="QEC76577.1"/>
    <property type="molecule type" value="Genomic_DNA"/>
</dbReference>